<dbReference type="Pfam" id="PF13424">
    <property type="entry name" value="TPR_12"/>
    <property type="match status" value="11"/>
</dbReference>
<feature type="repeat" description="TPR" evidence="3">
    <location>
        <begin position="2447"/>
        <end position="2480"/>
    </location>
</feature>
<name>A0ABD3MVJ0_9STRA</name>
<dbReference type="PROSITE" id="PS50005">
    <property type="entry name" value="TPR"/>
    <property type="match status" value="9"/>
</dbReference>
<feature type="region of interest" description="Disordered" evidence="4">
    <location>
        <begin position="1"/>
        <end position="49"/>
    </location>
</feature>
<feature type="domain" description="Anaphase-promoting complex subunit 5" evidence="5">
    <location>
        <begin position="1443"/>
        <end position="1522"/>
    </location>
</feature>
<feature type="repeat" description="TPR" evidence="3">
    <location>
        <begin position="1821"/>
        <end position="1854"/>
    </location>
</feature>
<evidence type="ECO:0000313" key="6">
    <source>
        <dbReference type="EMBL" id="KAL3767960.1"/>
    </source>
</evidence>
<reference evidence="6 7" key="1">
    <citation type="submission" date="2024-10" db="EMBL/GenBank/DDBJ databases">
        <title>Updated reference genomes for cyclostephanoid diatoms.</title>
        <authorList>
            <person name="Roberts W.R."/>
            <person name="Alverson A.J."/>
        </authorList>
    </citation>
    <scope>NUCLEOTIDE SEQUENCE [LARGE SCALE GENOMIC DNA]</scope>
    <source>
        <strain evidence="6 7">AJA232-27</strain>
    </source>
</reference>
<evidence type="ECO:0000256" key="1">
    <source>
        <dbReference type="ARBA" id="ARBA00022737"/>
    </source>
</evidence>
<feature type="domain" description="Anaphase-promoting complex subunit 5" evidence="5">
    <location>
        <begin position="1949"/>
        <end position="1978"/>
    </location>
</feature>
<dbReference type="Pfam" id="PF13176">
    <property type="entry name" value="TPR_7"/>
    <property type="match status" value="2"/>
</dbReference>
<protein>
    <recommendedName>
        <fullName evidence="5">Anaphase-promoting complex subunit 5 domain-containing protein</fullName>
    </recommendedName>
</protein>
<keyword evidence="2 3" id="KW-0802">TPR repeat</keyword>
<dbReference type="InterPro" id="IPR019734">
    <property type="entry name" value="TPR_rpt"/>
</dbReference>
<dbReference type="Pfam" id="PF13374">
    <property type="entry name" value="TPR_10"/>
    <property type="match status" value="1"/>
</dbReference>
<dbReference type="PANTHER" id="PTHR45641:SF19">
    <property type="entry name" value="NEPHROCYSTIN-3"/>
    <property type="match status" value="1"/>
</dbReference>
<feature type="repeat" description="TPR" evidence="3">
    <location>
        <begin position="1260"/>
        <end position="1293"/>
    </location>
</feature>
<dbReference type="InterPro" id="IPR011990">
    <property type="entry name" value="TPR-like_helical_dom_sf"/>
</dbReference>
<evidence type="ECO:0000256" key="2">
    <source>
        <dbReference type="ARBA" id="ARBA00022803"/>
    </source>
</evidence>
<feature type="compositionally biased region" description="Basic and acidic residues" evidence="4">
    <location>
        <begin position="300"/>
        <end position="313"/>
    </location>
</feature>
<dbReference type="EMBL" id="JALLBG020000070">
    <property type="protein sequence ID" value="KAL3767960.1"/>
    <property type="molecule type" value="Genomic_DNA"/>
</dbReference>
<dbReference type="Gene3D" id="1.25.40.10">
    <property type="entry name" value="Tetratricopeptide repeat domain"/>
    <property type="match status" value="14"/>
</dbReference>
<proteinExistence type="predicted"/>
<feature type="repeat" description="TPR" evidence="3">
    <location>
        <begin position="2115"/>
        <end position="2148"/>
    </location>
</feature>
<dbReference type="Proteomes" id="UP001530293">
    <property type="component" value="Unassembled WGS sequence"/>
</dbReference>
<organism evidence="6 7">
    <name type="scientific">Discostella pseudostelligera</name>
    <dbReference type="NCBI Taxonomy" id="259834"/>
    <lineage>
        <taxon>Eukaryota</taxon>
        <taxon>Sar</taxon>
        <taxon>Stramenopiles</taxon>
        <taxon>Ochrophyta</taxon>
        <taxon>Bacillariophyta</taxon>
        <taxon>Coscinodiscophyceae</taxon>
        <taxon>Thalassiosirophycidae</taxon>
        <taxon>Stephanodiscales</taxon>
        <taxon>Stephanodiscaceae</taxon>
        <taxon>Discostella</taxon>
    </lineage>
</organism>
<feature type="region of interest" description="Disordered" evidence="4">
    <location>
        <begin position="286"/>
        <end position="323"/>
    </location>
</feature>
<keyword evidence="1" id="KW-0677">Repeat</keyword>
<keyword evidence="7" id="KW-1185">Reference proteome</keyword>
<feature type="repeat" description="TPR" evidence="3">
    <location>
        <begin position="2366"/>
        <end position="2399"/>
    </location>
</feature>
<dbReference type="Pfam" id="PF12862">
    <property type="entry name" value="ANAPC5"/>
    <property type="match status" value="2"/>
</dbReference>
<feature type="repeat" description="TPR" evidence="3">
    <location>
        <begin position="1093"/>
        <end position="1126"/>
    </location>
</feature>
<feature type="repeat" description="TPR" evidence="3">
    <location>
        <begin position="2324"/>
        <end position="2357"/>
    </location>
</feature>
<comment type="caution">
    <text evidence="6">The sequence shown here is derived from an EMBL/GenBank/DDBJ whole genome shotgun (WGS) entry which is preliminary data.</text>
</comment>
<dbReference type="PANTHER" id="PTHR45641">
    <property type="entry name" value="TETRATRICOPEPTIDE REPEAT PROTEIN (AFU_ORTHOLOGUE AFUA_6G03870)"/>
    <property type="match status" value="1"/>
</dbReference>
<evidence type="ECO:0000256" key="4">
    <source>
        <dbReference type="SAM" id="MobiDB-lite"/>
    </source>
</evidence>
<dbReference type="Pfam" id="PF13181">
    <property type="entry name" value="TPR_8"/>
    <property type="match status" value="2"/>
</dbReference>
<dbReference type="SUPFAM" id="SSF48452">
    <property type="entry name" value="TPR-like"/>
    <property type="match status" value="10"/>
</dbReference>
<feature type="repeat" description="TPR" evidence="3">
    <location>
        <begin position="874"/>
        <end position="907"/>
    </location>
</feature>
<sequence>MQRLFRWTRGGSTTADADADGNSIGSDEYSDYDEGSSSGADDIDDDNEDIDKPTIAIAEVISAQCDEGGDTLRAEKEIGGDDISNGGDDQNVSLTGCEATAASIITNDLKINDHEHDNAGMIDDREIKPTTPSLIASTDINEVGIGESVDDSYPRAKDFLIDVNDDSITLANQATEIVDGFDENEENNFDDDAKTIATHRTTATRVHPISSAFRSGMTITEEVDDEHINNTMVHHPHQSIYDILDKNFEQLSDSGTGGRQISHKDVKLCFVAFVAVFHLPADPPFIRDHMNGNATDDTPLDQKVHDGNAKGKEQSSSGDTNSGQILQKVPLTVAFALWSEVLHQLGHARSSNGQALSYIRSTLVLLGMLNLAKIDRDRDDGVASTFGVSSSSGQSSKSIDCLVVHDHIHQQYGEYLAWGSHADAYRLLIKANRRRWNEAVRIESEQIGSSYFTLRMLPIHTLRAHHFQETFDLLKDKTFVRRRIRVLGAMGAARAHVGDMDELLQFIENCILNGDTPPEPIDEREGLLDAYQQMLKHFLHETEELTKCNKDDGGNTKLGKAAMLKTAQIGNSVHLLGASLGGYGFFDEEIQYYRKALELKTLAVNGNIEKSVSASDTLHSMGFSLDNAGKREEALECYNQALDIRYACLGDDDLRVAETQHNKGALLCEEDKGDEAMECLEEALRIREIHYGEEHESCADTMQWMGNCLRKHGDPSDALDYFKFALSIKRKILGSDDIDVANTLFNTAVLLDDIEKYELSLVAYTEALRIRKLVLGKKNQEVADTLFCMGNVATVLENHQSALAYFNESIEIMEEAVLDDDPISKESEVKLLFLSNPISLRPELEVRNKKLIQCLEEALPLTKLIMGTNHPKVGTLLQRMGDIYMKLHDWDNAIGSFQGALRVKRSDATTLENDVQVAELLQKKGEAYMFKNEFVKAKATFDSAMQIQKRISGMKDSLPLASFTCCLGMAYYYLNDFAHAKLLFQECIRIQLQLSGDDEPCIVYSLCWLGRQHQSCKEPRKALDRFLSALQRCKTIKSIDYRVVVHLLHAIGEVYEDESINQHDMSLKCYSKAIDLIHSKLEMEEMQTARMLADAHYNSGMLFKKRDETEMSIEHFERALDLAKKCDGESTSILEATITDNLGMLHASKSDFVLAKKYYSSAYSAYENTFGRDDLRTSDCAFRLGVVLEELESNLALDFYKESLRVRKLHIVDDDERAAETLFYIARLLLKRDDHQNAVVCLEESLDSRKRLFDDCFVVAETYHAIGKAYCEMSQGEKALIFYRESVRINKKVRNEDALYKVSLDMAKCASSCGHYQLAIECYTECLQLTKSLDNALDTALVMQKMGEIQMDKLHNYADAKKMLLDALEIRRGVDVEGCDRNEVTNLLLLIAQASTLAKDYDDALDFYEEHIDLLESDIPEHQHRLADSLLEMGNILVAMDENPDYELAIEKLIDCVDIKRNLFGSDSQEVANVVYALATVHEQAGYHEKAMESLSEALRSFKLNKDKGGSVKAYHSLAKLKASKAIESKSAVDRTGAIECYREALRIRRQMSVGDIDLASILYEYANLLCLNNDTEAALPLLEEALQTQKSKSGLKNELVAKILLQMAEVYVQQEKYDASLVPLEQVLLIYNSLLPDGSTNACIDMGLCYYLLGKTYRAQGELQNAISSYLECIPLKLNKFGANSLECAIIHNELGEAYGKVEDFDKAIESLVQALQVRKKELGNNSIEYGDSPVGFPLHTTTSEIHVYMGKHDKAVNCLDEAIRVFKLSNGGMNKTLADVYELKGDALYEVNENEMAASMFQECVDLFCSSEHDDARTAVLNHKLGRAFVKLGDYTEAFKSYHEAIRIFSDTLGKDDLAVGDVMHDVGLLIVDQGGHDASEKALSCFNEVTRIYGVNGKGRVSKVADALVQKSTLLADFDEVATVLNEAIAIYKELLGEDAAEIGNAILLHGKLHEDQHNDDEAMAAFNEALRIFQISFGDDDINVSICLSHIGKIHARKLEYSEAVYKCKRALKIRVSLGGQEQDIADSVLNIGNILSDWGKADEALEYFQQGLKIFIHLGGEDSISAAKCEAKLGAIYCDRKDFDRSLPLLLHALRVFEEENEEDVHTVVASIHQGIGDCYYYKCEYDRALESFAKCLQMHKLEHGDDCIEMASPCDCIGLIYQRKGRYDEAINFHSKALHIHETCHGRGSKECASSDFNVAKCLLASHEYEKCIIRIRNHLELFCDESCDDEELSNVYHTLGLAQNALGDHEESIGSLNRVLAIRTKLDGKSSFQVAETLLDMAKVVEELGDSEQAISVYDQALTLLHGLPSSDYTVVAEAYSRLGTLLEEKGNIEASLHAWKEALQISSTKLGNDSIAVAEILYHIGLLYDQLGNYDKSTKCLSESVKILRSETEGDSMVAISLGYIGKNYMRKKQFAKAVEVSTESLRLKKQYARAEDIAESLVDIGNIMKAWGKSDQAIQFFDEALRTYTEALGFDSAEVASCKHSIGLLKKSQGDTDAALICFGESLQVYRRHEGDKSLNVADNLFQIGQIYESFGNKGKSIKCFEECLKVRKEILGDDHLDVLAAQRFVSKQLKYYK</sequence>
<evidence type="ECO:0000313" key="7">
    <source>
        <dbReference type="Proteomes" id="UP001530293"/>
    </source>
</evidence>
<feature type="compositionally biased region" description="Polar residues" evidence="4">
    <location>
        <begin position="314"/>
        <end position="323"/>
    </location>
</feature>
<feature type="repeat" description="TPR" evidence="3">
    <location>
        <begin position="1690"/>
        <end position="1723"/>
    </location>
</feature>
<dbReference type="SMART" id="SM00028">
    <property type="entry name" value="TPR"/>
    <property type="match status" value="42"/>
</dbReference>
<evidence type="ECO:0000256" key="3">
    <source>
        <dbReference type="PROSITE-ProRule" id="PRU00339"/>
    </source>
</evidence>
<accession>A0ABD3MVJ0</accession>
<evidence type="ECO:0000259" key="5">
    <source>
        <dbReference type="Pfam" id="PF12862"/>
    </source>
</evidence>
<dbReference type="InterPro" id="IPR026000">
    <property type="entry name" value="Apc5_dom"/>
</dbReference>
<gene>
    <name evidence="6" type="ORF">ACHAWU_005418</name>
</gene>